<feature type="domain" description="Methyltransferase" evidence="1">
    <location>
        <begin position="61"/>
        <end position="155"/>
    </location>
</feature>
<proteinExistence type="predicted"/>
<organism evidence="2 3">
    <name type="scientific">Hydnomerulius pinastri MD-312</name>
    <dbReference type="NCBI Taxonomy" id="994086"/>
    <lineage>
        <taxon>Eukaryota</taxon>
        <taxon>Fungi</taxon>
        <taxon>Dikarya</taxon>
        <taxon>Basidiomycota</taxon>
        <taxon>Agaricomycotina</taxon>
        <taxon>Agaricomycetes</taxon>
        <taxon>Agaricomycetidae</taxon>
        <taxon>Boletales</taxon>
        <taxon>Boletales incertae sedis</taxon>
        <taxon>Leucogyrophana</taxon>
    </lineage>
</organism>
<dbReference type="SUPFAM" id="SSF53335">
    <property type="entry name" value="S-adenosyl-L-methionine-dependent methyltransferases"/>
    <property type="match status" value="1"/>
</dbReference>
<dbReference type="OrthoDB" id="184880at2759"/>
<dbReference type="Pfam" id="PF13649">
    <property type="entry name" value="Methyltransf_25"/>
    <property type="match status" value="1"/>
</dbReference>
<dbReference type="Gene3D" id="3.40.50.150">
    <property type="entry name" value="Vaccinia Virus protein VP39"/>
    <property type="match status" value="1"/>
</dbReference>
<evidence type="ECO:0000259" key="1">
    <source>
        <dbReference type="Pfam" id="PF13649"/>
    </source>
</evidence>
<dbReference type="CDD" id="cd02440">
    <property type="entry name" value="AdoMet_MTases"/>
    <property type="match status" value="1"/>
</dbReference>
<evidence type="ECO:0000313" key="3">
    <source>
        <dbReference type="Proteomes" id="UP000053820"/>
    </source>
</evidence>
<evidence type="ECO:0000313" key="2">
    <source>
        <dbReference type="EMBL" id="KIJ59954.1"/>
    </source>
</evidence>
<dbReference type="Proteomes" id="UP000053820">
    <property type="component" value="Unassembled WGS sequence"/>
</dbReference>
<name>A0A0C9V3M8_9AGAM</name>
<dbReference type="EMBL" id="KN839878">
    <property type="protein sequence ID" value="KIJ59954.1"/>
    <property type="molecule type" value="Genomic_DNA"/>
</dbReference>
<dbReference type="InterPro" id="IPR029063">
    <property type="entry name" value="SAM-dependent_MTases_sf"/>
</dbReference>
<accession>A0A0C9V3M8</accession>
<dbReference type="AlphaFoldDB" id="A0A0C9V3M8"/>
<keyword evidence="3" id="KW-1185">Reference proteome</keyword>
<sequence length="288" mass="32528">MSVTEVSQKYRTTHSYPGALYLLPSDEDEKERLAHQHQLYKTLFGGRVIFPNIVFPPNAEVLDLGTGSATWLVDCRSLLPESVQLYGMDIESKLFPAYSVTPANTHYSIGSVTNLPSYWSSKFTLVNQRLLILALSKDEWRKDISEIYRVLKDGGYAQFTEIDSNWISGPKTVEYVKFLNDFLEAKNLDLQCCDHIPELMANAGFVDIHTEEVIVKIGKWAGQLGEEARNASIGALRGMKGPVMKAGGMGFARTPEEFDQKMDEVADEWDRTEGSYRKLKVFYGMKCQ</sequence>
<gene>
    <name evidence="2" type="ORF">HYDPIDRAFT_99653</name>
</gene>
<protein>
    <recommendedName>
        <fullName evidence="1">Methyltransferase domain-containing protein</fullName>
    </recommendedName>
</protein>
<dbReference type="HOGENOM" id="CLU_010595_9_3_1"/>
<reference evidence="2 3" key="1">
    <citation type="submission" date="2014-04" db="EMBL/GenBank/DDBJ databases">
        <title>Evolutionary Origins and Diversification of the Mycorrhizal Mutualists.</title>
        <authorList>
            <consortium name="DOE Joint Genome Institute"/>
            <consortium name="Mycorrhizal Genomics Consortium"/>
            <person name="Kohler A."/>
            <person name="Kuo A."/>
            <person name="Nagy L.G."/>
            <person name="Floudas D."/>
            <person name="Copeland A."/>
            <person name="Barry K.W."/>
            <person name="Cichocki N."/>
            <person name="Veneault-Fourrey C."/>
            <person name="LaButti K."/>
            <person name="Lindquist E.A."/>
            <person name="Lipzen A."/>
            <person name="Lundell T."/>
            <person name="Morin E."/>
            <person name="Murat C."/>
            <person name="Riley R."/>
            <person name="Ohm R."/>
            <person name="Sun H."/>
            <person name="Tunlid A."/>
            <person name="Henrissat B."/>
            <person name="Grigoriev I.V."/>
            <person name="Hibbett D.S."/>
            <person name="Martin F."/>
        </authorList>
    </citation>
    <scope>NUCLEOTIDE SEQUENCE [LARGE SCALE GENOMIC DNA]</scope>
    <source>
        <strain evidence="2 3">MD-312</strain>
    </source>
</reference>
<dbReference type="InterPro" id="IPR041698">
    <property type="entry name" value="Methyltransf_25"/>
</dbReference>